<dbReference type="EMBL" id="CAJNOE010000068">
    <property type="protein sequence ID" value="CAF0852871.1"/>
    <property type="molecule type" value="Genomic_DNA"/>
</dbReference>
<evidence type="ECO:0000313" key="1">
    <source>
        <dbReference type="EMBL" id="CAF0852871.1"/>
    </source>
</evidence>
<gene>
    <name evidence="1" type="ORF">IZO911_LOCUS9694</name>
</gene>
<sequence>MCPQEILHLEQKQTPASSYQRKCPCNGHACAICDNCCDWYYNKDYYAKRSSATCNCDYVSELFLDDALNSIYDDTLYSDNDDSLYHGRNAICHCEDNITATVLLISEYHNVHLSNSYNFDNNQAKYKARASNNDDIDIPTNSYREDDLREYSTSFENLKDDHLLKSDIQDLHLLVNEEIKHMQRALTEIPFEPYFILLNILNFIRKICRSIPFIRKFIKKSSTLQTRLEVWAIGFASLQRTITAMLSLDHHHHAFVGQRPLINAICLLLDCTFNFLDSTLPYTISSTNHLNTAQIITCRAKVEEALQHFFEIYAQVHENRCHSNMSNTDSILLNTFLLLVLRLVHVIITAAETSETPGSCLDIDSEPTLNSFKSTRSSNLKSIFYNLVNYIGLRPSFGKFVRAVKTSLSVLISAIVVLKYRERLQAYGWVYWAFIRIYISYF</sequence>
<name>A0A813WLC4_9BILA</name>
<organism evidence="1 2">
    <name type="scientific">Adineta steineri</name>
    <dbReference type="NCBI Taxonomy" id="433720"/>
    <lineage>
        <taxon>Eukaryota</taxon>
        <taxon>Metazoa</taxon>
        <taxon>Spiralia</taxon>
        <taxon>Gnathifera</taxon>
        <taxon>Rotifera</taxon>
        <taxon>Eurotatoria</taxon>
        <taxon>Bdelloidea</taxon>
        <taxon>Adinetida</taxon>
        <taxon>Adinetidae</taxon>
        <taxon>Adineta</taxon>
    </lineage>
</organism>
<dbReference type="Proteomes" id="UP000663860">
    <property type="component" value="Unassembled WGS sequence"/>
</dbReference>
<protein>
    <submittedName>
        <fullName evidence="1">Uncharacterized protein</fullName>
    </submittedName>
</protein>
<evidence type="ECO:0000313" key="2">
    <source>
        <dbReference type="Proteomes" id="UP000663860"/>
    </source>
</evidence>
<reference evidence="1" key="1">
    <citation type="submission" date="2021-02" db="EMBL/GenBank/DDBJ databases">
        <authorList>
            <person name="Nowell W R."/>
        </authorList>
    </citation>
    <scope>NUCLEOTIDE SEQUENCE</scope>
</reference>
<accession>A0A813WLC4</accession>
<dbReference type="AlphaFoldDB" id="A0A813WLC4"/>
<proteinExistence type="predicted"/>
<comment type="caution">
    <text evidence="1">The sequence shown here is derived from an EMBL/GenBank/DDBJ whole genome shotgun (WGS) entry which is preliminary data.</text>
</comment>